<dbReference type="OrthoDB" id="9772295at2"/>
<dbReference type="RefSeq" id="WP_113959196.1">
    <property type="nucleotide sequence ID" value="NZ_QNRR01000005.1"/>
</dbReference>
<comment type="caution">
    <text evidence="1">The sequence shown here is derived from an EMBL/GenBank/DDBJ whole genome shotgun (WGS) entry which is preliminary data.</text>
</comment>
<evidence type="ECO:0000313" key="1">
    <source>
        <dbReference type="EMBL" id="RBP43717.1"/>
    </source>
</evidence>
<gene>
    <name evidence="1" type="ORF">DES53_105116</name>
</gene>
<dbReference type="Proteomes" id="UP000253426">
    <property type="component" value="Unassembled WGS sequence"/>
</dbReference>
<proteinExistence type="predicted"/>
<reference evidence="1 2" key="1">
    <citation type="submission" date="2018-06" db="EMBL/GenBank/DDBJ databases">
        <title>Genomic Encyclopedia of Type Strains, Phase IV (KMG-IV): sequencing the most valuable type-strain genomes for metagenomic binning, comparative biology and taxonomic classification.</title>
        <authorList>
            <person name="Goeker M."/>
        </authorList>
    </citation>
    <scope>NUCLEOTIDE SEQUENCE [LARGE SCALE GENOMIC DNA]</scope>
    <source>
        <strain evidence="1 2">DSM 25532</strain>
    </source>
</reference>
<name>A0A366HMB3_9BACT</name>
<dbReference type="InterPro" id="IPR014917">
    <property type="entry name" value="DUF1800"/>
</dbReference>
<dbReference type="EMBL" id="QNRR01000005">
    <property type="protein sequence ID" value="RBP43717.1"/>
    <property type="molecule type" value="Genomic_DNA"/>
</dbReference>
<protein>
    <submittedName>
        <fullName evidence="1">Uncharacterized protein DUF1800</fullName>
    </submittedName>
</protein>
<sequence>MSTDGISTSRRSLFKAALAGTAAALTGCERSTAFFGDQMGQSIPPNLTPAQSADIDPDFHLVSRAGFGPWPGDLAKVKQMGRDAWLEEQLHPERIDDSAADLRAEWFESLYMDAGNAWEFRKDVLRDELTRHAVLRAVYSKRQLFEAMVEFWGDHLNIDLEKTDCIYLRPSDDRDVIRKHAMGKFRDLILASAKSPAMLTYLDGRDNKVTKKSPVPNENYARELMELHTMGVNGGYTQKDIYEAARCLSGWTVDLKMRMADALNPFKAQRGTTHFKKEWHDDGTKEVLGHTIAAKGGEADLERVVDIVCAHPSTAKYISQKLCRRFISHEPPQSAVDKVTAEFTRTSGDIKSTLRVLFQSEEFANARGQLLKRPFRFIVSSLRAVAADVETSYVGRRDNPAAAATQAIQGKPPRIPLVSYLHPLGQPLFRHPTPDGYPDEETPWLGTLLWRWNFAFALGGSFVPDVKTEGNALRKALGLRKDSKDKASRLFAHCIGRKPAEAELTALQSVEDDADLLALVLASPAFQRC</sequence>
<dbReference type="PROSITE" id="PS51318">
    <property type="entry name" value="TAT"/>
    <property type="match status" value="1"/>
</dbReference>
<dbReference type="AlphaFoldDB" id="A0A366HMB3"/>
<dbReference type="InterPro" id="IPR006311">
    <property type="entry name" value="TAT_signal"/>
</dbReference>
<dbReference type="Pfam" id="PF08811">
    <property type="entry name" value="DUF1800"/>
    <property type="match status" value="1"/>
</dbReference>
<evidence type="ECO:0000313" key="2">
    <source>
        <dbReference type="Proteomes" id="UP000253426"/>
    </source>
</evidence>
<accession>A0A366HMB3</accession>
<organism evidence="1 2">
    <name type="scientific">Roseimicrobium gellanilyticum</name>
    <dbReference type="NCBI Taxonomy" id="748857"/>
    <lineage>
        <taxon>Bacteria</taxon>
        <taxon>Pseudomonadati</taxon>
        <taxon>Verrucomicrobiota</taxon>
        <taxon>Verrucomicrobiia</taxon>
        <taxon>Verrucomicrobiales</taxon>
        <taxon>Verrucomicrobiaceae</taxon>
        <taxon>Roseimicrobium</taxon>
    </lineage>
</organism>
<keyword evidence="2" id="KW-1185">Reference proteome</keyword>